<evidence type="ECO:0008006" key="5">
    <source>
        <dbReference type="Google" id="ProtNLM"/>
    </source>
</evidence>
<feature type="compositionally biased region" description="Basic residues" evidence="1">
    <location>
        <begin position="390"/>
        <end position="407"/>
    </location>
</feature>
<feature type="compositionally biased region" description="Polar residues" evidence="1">
    <location>
        <begin position="264"/>
        <end position="293"/>
    </location>
</feature>
<feature type="region of interest" description="Disordered" evidence="1">
    <location>
        <begin position="388"/>
        <end position="407"/>
    </location>
</feature>
<dbReference type="AlphaFoldDB" id="A0AAW2LPJ2"/>
<dbReference type="InterPro" id="IPR025558">
    <property type="entry name" value="DUF4283"/>
</dbReference>
<proteinExistence type="predicted"/>
<comment type="caution">
    <text evidence="4">The sequence shown here is derived from an EMBL/GenBank/DDBJ whole genome shotgun (WGS) entry which is preliminary data.</text>
</comment>
<evidence type="ECO:0000313" key="4">
    <source>
        <dbReference type="EMBL" id="KAL0320307.1"/>
    </source>
</evidence>
<name>A0AAW2LPJ2_SESRA</name>
<organism evidence="4">
    <name type="scientific">Sesamum radiatum</name>
    <name type="common">Black benniseed</name>
    <dbReference type="NCBI Taxonomy" id="300843"/>
    <lineage>
        <taxon>Eukaryota</taxon>
        <taxon>Viridiplantae</taxon>
        <taxon>Streptophyta</taxon>
        <taxon>Embryophyta</taxon>
        <taxon>Tracheophyta</taxon>
        <taxon>Spermatophyta</taxon>
        <taxon>Magnoliopsida</taxon>
        <taxon>eudicotyledons</taxon>
        <taxon>Gunneridae</taxon>
        <taxon>Pentapetalae</taxon>
        <taxon>asterids</taxon>
        <taxon>lamiids</taxon>
        <taxon>Lamiales</taxon>
        <taxon>Pedaliaceae</taxon>
        <taxon>Sesamum</taxon>
    </lineage>
</organism>
<dbReference type="Pfam" id="PF14111">
    <property type="entry name" value="DUF4283"/>
    <property type="match status" value="1"/>
</dbReference>
<dbReference type="Pfam" id="PF14392">
    <property type="entry name" value="zf-CCHC_4"/>
    <property type="match status" value="1"/>
</dbReference>
<feature type="region of interest" description="Disordered" evidence="1">
    <location>
        <begin position="242"/>
        <end position="299"/>
    </location>
</feature>
<dbReference type="EMBL" id="JACGWJ010000024">
    <property type="protein sequence ID" value="KAL0320307.1"/>
    <property type="molecule type" value="Genomic_DNA"/>
</dbReference>
<feature type="domain" description="Zinc knuckle CX2CX4HX4C" evidence="3">
    <location>
        <begin position="160"/>
        <end position="206"/>
    </location>
</feature>
<reference evidence="4" key="2">
    <citation type="journal article" date="2024" name="Plant">
        <title>Genomic evolution and insights into agronomic trait innovations of Sesamum species.</title>
        <authorList>
            <person name="Miao H."/>
            <person name="Wang L."/>
            <person name="Qu L."/>
            <person name="Liu H."/>
            <person name="Sun Y."/>
            <person name="Le M."/>
            <person name="Wang Q."/>
            <person name="Wei S."/>
            <person name="Zheng Y."/>
            <person name="Lin W."/>
            <person name="Duan Y."/>
            <person name="Cao H."/>
            <person name="Xiong S."/>
            <person name="Wang X."/>
            <person name="Wei L."/>
            <person name="Li C."/>
            <person name="Ma Q."/>
            <person name="Ju M."/>
            <person name="Zhao R."/>
            <person name="Li G."/>
            <person name="Mu C."/>
            <person name="Tian Q."/>
            <person name="Mei H."/>
            <person name="Zhang T."/>
            <person name="Gao T."/>
            <person name="Zhang H."/>
        </authorList>
    </citation>
    <scope>NUCLEOTIDE SEQUENCE</scope>
    <source>
        <strain evidence="4">G02</strain>
    </source>
</reference>
<protein>
    <recommendedName>
        <fullName evidence="5">CCHC-type domain-containing protein</fullName>
    </recommendedName>
</protein>
<evidence type="ECO:0000259" key="2">
    <source>
        <dbReference type="Pfam" id="PF14111"/>
    </source>
</evidence>
<sequence>MRRKRVFVLSGLWKANLDFHKLCVVGRLLSNKPFKFEALCSSIRSMILPVKGMDIRQLEEGRILIRFNHIIDKQRALEGCPSSFEKNILFLNSVGDFENPMHVALEVCDFYVHVHDLPLSMMNRGVATLVGNRIGVFRELDADDSGYSWGAYLRLRVGLNVNKPLKRAMEVRSMLGEELLVRFTYERLPNFCYLCGILGHIDRYCQLRFSEEFEHQVDPLPYGAWLRAPVRRIPPANSSAKHPFPILSSSQRPSGCKGPAIFGNFSNRQAQNPRTEAGSLNLQGQASSPSNHGGSAGEEVDSSLFVADDKGPVDMEVLLAEPPISKQKGKGVLEMSEGGLQSRVEGREGDPIMGCGDQGTECRGRLALNLVNVLLHFTTQSCFPSQGVMRRGRHPGRGVRGRPRKRDRGIQIIEAECSSVHEAKRRLLLVDDMSDSISAETARQSRQEP</sequence>
<evidence type="ECO:0000256" key="1">
    <source>
        <dbReference type="SAM" id="MobiDB-lite"/>
    </source>
</evidence>
<dbReference type="InterPro" id="IPR040256">
    <property type="entry name" value="At4g02000-like"/>
</dbReference>
<gene>
    <name evidence="4" type="ORF">Sradi_5292200</name>
</gene>
<dbReference type="PANTHER" id="PTHR31286:SF167">
    <property type="entry name" value="OS09G0268800 PROTEIN"/>
    <property type="match status" value="1"/>
</dbReference>
<dbReference type="InterPro" id="IPR025836">
    <property type="entry name" value="Zn_knuckle_CX2CX4HX4C"/>
</dbReference>
<accession>A0AAW2LPJ2</accession>
<feature type="domain" description="DUF4283" evidence="2">
    <location>
        <begin position="19"/>
        <end position="92"/>
    </location>
</feature>
<reference evidence="4" key="1">
    <citation type="submission" date="2020-06" db="EMBL/GenBank/DDBJ databases">
        <authorList>
            <person name="Li T."/>
            <person name="Hu X."/>
            <person name="Zhang T."/>
            <person name="Song X."/>
            <person name="Zhang H."/>
            <person name="Dai N."/>
            <person name="Sheng W."/>
            <person name="Hou X."/>
            <person name="Wei L."/>
        </authorList>
    </citation>
    <scope>NUCLEOTIDE SEQUENCE</scope>
    <source>
        <strain evidence="4">G02</strain>
        <tissue evidence="4">Leaf</tissue>
    </source>
</reference>
<dbReference type="PANTHER" id="PTHR31286">
    <property type="entry name" value="GLYCINE-RICH CELL WALL STRUCTURAL PROTEIN 1.8-LIKE"/>
    <property type="match status" value="1"/>
</dbReference>
<evidence type="ECO:0000259" key="3">
    <source>
        <dbReference type="Pfam" id="PF14392"/>
    </source>
</evidence>